<keyword evidence="2" id="KW-0378">Hydrolase</keyword>
<dbReference type="EMBL" id="AVPE01000007">
    <property type="protein sequence ID" value="KGX92108.1"/>
    <property type="molecule type" value="Genomic_DNA"/>
</dbReference>
<dbReference type="RefSeq" id="WP_026799456.1">
    <property type="nucleotide sequence ID" value="NZ_AULI01000002.1"/>
</dbReference>
<evidence type="ECO:0000256" key="2">
    <source>
        <dbReference type="ARBA" id="ARBA00022801"/>
    </source>
</evidence>
<dbReference type="CDD" id="cd04672">
    <property type="entry name" value="NUDIX_CDP-Chase_like"/>
    <property type="match status" value="1"/>
</dbReference>
<dbReference type="STRING" id="1385510.GCA_000425205_00681"/>
<dbReference type="InterPro" id="IPR059176">
    <property type="entry name" value="UDP-X_N"/>
</dbReference>
<organism evidence="4 5">
    <name type="scientific">Pontibacillus halophilus JSM 076056 = DSM 19796</name>
    <dbReference type="NCBI Taxonomy" id="1385510"/>
    <lineage>
        <taxon>Bacteria</taxon>
        <taxon>Bacillati</taxon>
        <taxon>Bacillota</taxon>
        <taxon>Bacilli</taxon>
        <taxon>Bacillales</taxon>
        <taxon>Bacillaceae</taxon>
        <taxon>Pontibacillus</taxon>
    </lineage>
</organism>
<feature type="domain" description="Nudix hydrolase" evidence="3">
    <location>
        <begin position="73"/>
        <end position="201"/>
    </location>
</feature>
<dbReference type="Pfam" id="PF12535">
    <property type="entry name" value="Nudix_N"/>
    <property type="match status" value="1"/>
</dbReference>
<gene>
    <name evidence="4" type="ORF">N781_17510</name>
</gene>
<dbReference type="AlphaFoldDB" id="A0A0A5GLK7"/>
<keyword evidence="5" id="KW-1185">Reference proteome</keyword>
<dbReference type="PROSITE" id="PS51462">
    <property type="entry name" value="NUDIX"/>
    <property type="match status" value="1"/>
</dbReference>
<dbReference type="SUPFAM" id="SSF55811">
    <property type="entry name" value="Nudix"/>
    <property type="match status" value="1"/>
</dbReference>
<dbReference type="InterPro" id="IPR015797">
    <property type="entry name" value="NUDIX_hydrolase-like_dom_sf"/>
</dbReference>
<dbReference type="eggNOG" id="COG1051">
    <property type="taxonomic scope" value="Bacteria"/>
</dbReference>
<evidence type="ECO:0000313" key="4">
    <source>
        <dbReference type="EMBL" id="KGX92108.1"/>
    </source>
</evidence>
<name>A0A0A5GLK7_9BACI</name>
<dbReference type="PANTHER" id="PTHR43046:SF16">
    <property type="entry name" value="ADP-RIBOSE PYROPHOSPHATASE YJHB-RELATED"/>
    <property type="match status" value="1"/>
</dbReference>
<dbReference type="Gene3D" id="3.90.79.10">
    <property type="entry name" value="Nucleoside Triphosphate Pyrophosphohydrolase"/>
    <property type="match status" value="1"/>
</dbReference>
<dbReference type="Gene3D" id="6.10.250.1120">
    <property type="match status" value="1"/>
</dbReference>
<dbReference type="OrthoDB" id="9804442at2"/>
<dbReference type="Pfam" id="PF00293">
    <property type="entry name" value="NUDIX"/>
    <property type="match status" value="1"/>
</dbReference>
<dbReference type="PANTHER" id="PTHR43046">
    <property type="entry name" value="GDP-MANNOSE MANNOSYL HYDROLASE"/>
    <property type="match status" value="1"/>
</dbReference>
<protein>
    <submittedName>
        <fullName evidence="4">ADP-ribose pyrophosphatase</fullName>
    </submittedName>
</protein>
<comment type="caution">
    <text evidence="4">The sequence shown here is derived from an EMBL/GenBank/DDBJ whole genome shotgun (WGS) entry which is preliminary data.</text>
</comment>
<dbReference type="InterPro" id="IPR000086">
    <property type="entry name" value="NUDIX_hydrolase_dom"/>
</dbReference>
<reference evidence="4 5" key="1">
    <citation type="submission" date="2013-08" db="EMBL/GenBank/DDBJ databases">
        <authorList>
            <person name="Huang J."/>
            <person name="Wang G."/>
        </authorList>
    </citation>
    <scope>NUCLEOTIDE SEQUENCE [LARGE SCALE GENOMIC DNA]</scope>
    <source>
        <strain evidence="4 5">JSM 076056</strain>
    </source>
</reference>
<evidence type="ECO:0000256" key="1">
    <source>
        <dbReference type="ARBA" id="ARBA00001946"/>
    </source>
</evidence>
<evidence type="ECO:0000313" key="5">
    <source>
        <dbReference type="Proteomes" id="UP000030528"/>
    </source>
</evidence>
<accession>A0A0A5GLK7</accession>
<sequence length="212" mass="24379">MAEYKTPATMKWLQWAQQIQSISQAGLTYAKDPFDKGRYEELLQLSAEIIEQHSEHEMQSVLQLYTQEKGYQTPKVDVRGVVFHEGQILLVKERSDGRWTLPGGYCDIGYSPKENVVKELYEESGYETVPVRLLAVLDKFKHPHPAEIFQYYKLFIECEIVGGNPSTSMETSDVQFFSRHELPPLSLGRVTPSQVDLLFQYENAPNLATWID</sequence>
<evidence type="ECO:0000259" key="3">
    <source>
        <dbReference type="PROSITE" id="PS51462"/>
    </source>
</evidence>
<dbReference type="Proteomes" id="UP000030528">
    <property type="component" value="Unassembled WGS sequence"/>
</dbReference>
<dbReference type="GO" id="GO:0016787">
    <property type="term" value="F:hydrolase activity"/>
    <property type="evidence" value="ECO:0007669"/>
    <property type="project" value="UniProtKB-KW"/>
</dbReference>
<comment type="cofactor">
    <cofactor evidence="1">
        <name>Mg(2+)</name>
        <dbReference type="ChEBI" id="CHEBI:18420"/>
    </cofactor>
</comment>
<proteinExistence type="predicted"/>